<comment type="subcellular location">
    <subcellularLocation>
        <location evidence="1">Cell outer membrane</location>
        <topology evidence="1">Multi-pass membrane protein</topology>
    </subcellularLocation>
</comment>
<evidence type="ECO:0000256" key="5">
    <source>
        <dbReference type="ARBA" id="ARBA00023077"/>
    </source>
</evidence>
<keyword evidence="8" id="KW-0998">Cell outer membrane</keyword>
<feature type="domain" description="TonB-dependent receptor-like beta-barrel" evidence="9">
    <location>
        <begin position="353"/>
        <end position="542"/>
    </location>
</feature>
<evidence type="ECO:0000259" key="9">
    <source>
        <dbReference type="Pfam" id="PF00593"/>
    </source>
</evidence>
<dbReference type="InterPro" id="IPR036942">
    <property type="entry name" value="Beta-barrel_TonB_sf"/>
</dbReference>
<dbReference type="Gene3D" id="2.40.170.20">
    <property type="entry name" value="TonB-dependent receptor, beta-barrel domain"/>
    <property type="match status" value="2"/>
</dbReference>
<keyword evidence="5" id="KW-0798">TonB box</keyword>
<evidence type="ECO:0000256" key="7">
    <source>
        <dbReference type="ARBA" id="ARBA00023170"/>
    </source>
</evidence>
<dbReference type="GO" id="GO:0044718">
    <property type="term" value="P:siderophore transmembrane transport"/>
    <property type="evidence" value="ECO:0007669"/>
    <property type="project" value="TreeGrafter"/>
</dbReference>
<dbReference type="GO" id="GO:0009279">
    <property type="term" value="C:cell outer membrane"/>
    <property type="evidence" value="ECO:0007669"/>
    <property type="project" value="UniProtKB-SubCell"/>
</dbReference>
<keyword evidence="2" id="KW-0813">Transport</keyword>
<organism evidence="11">
    <name type="scientific">marine metagenome</name>
    <dbReference type="NCBI Taxonomy" id="408172"/>
    <lineage>
        <taxon>unclassified sequences</taxon>
        <taxon>metagenomes</taxon>
        <taxon>ecological metagenomes</taxon>
    </lineage>
</organism>
<dbReference type="SUPFAM" id="SSF49464">
    <property type="entry name" value="Carboxypeptidase regulatory domain-like"/>
    <property type="match status" value="1"/>
</dbReference>
<dbReference type="SUPFAM" id="SSF56935">
    <property type="entry name" value="Porins"/>
    <property type="match status" value="1"/>
</dbReference>
<dbReference type="PANTHER" id="PTHR30069">
    <property type="entry name" value="TONB-DEPENDENT OUTER MEMBRANE RECEPTOR"/>
    <property type="match status" value="1"/>
</dbReference>
<gene>
    <name evidence="11" type="ORF">METZ01_LOCUS32210</name>
</gene>
<evidence type="ECO:0008006" key="12">
    <source>
        <dbReference type="Google" id="ProtNLM"/>
    </source>
</evidence>
<dbReference type="InterPro" id="IPR037066">
    <property type="entry name" value="Plug_dom_sf"/>
</dbReference>
<sequence>MHNIKYILIALLSSAMLSAQTVSGTVSDADGSGLAGANVSVEGTDLGSASNNDGSYSVTGLSAGTYTVTASYIGYDSTSSSVTVGDGQTVTLNITLSQGDIRLNQVVVAASRKKELVVDAPASVEVLSSEELSVRSAKSIIDHTEGRAGVETMKTGMASSNVTLRGFNGIFSGALHVMVDNRWARPPVITANLFQLIGIEEDDIDRIELVRGPGSTMYGPNTAQGVMAIYTKSPFDQSGTRISVTGGQNNYAKVAIGTAGQWGSKFAYRVSLSHTEFDEWSYDINNSGTLGGYSEPATVRRWLATPSYPFRNYDTVYDDPVEGVANNPATEAEPVNLFTDVFGTKIEIRPDLKSTITLSLRATEADAIEMTGIGRAYGIGANSMSEQISYQRQDVLGGDLFINVFNNHNSQDGTYILGTGQIIYDRSASLAFQVQHSVPLGNGQHLTYGLDHEDRTPDTGGSINGVFEDSDDYTSDGVYAQYENQLNDSWKLVAAIRGDDNTWNDDLLVSPRFAVVYKPTATGQVRFTYNKSIEVPGNYPKNLDITQYANFLSLAGVPDFSGLLGFQPDFNLRAMGARNGYNYHVGTNGVNSFRSNWSHHPYLGGNINHNWDLGDANFNAVVWPTLASFIGGGFLQSASGGALLAGWAQGVGAAYAAATGDVAGAAAYGAAAAGAAAADFQTLMGVTPNIAHVTAMYVPAAGAFVPTDGANASPIGKNDHTTRDVYEIGYKGQVGDGMVLGVDVWTTEVHDYIGALTNMSHSVIMAADGADYVAKLMTAMYGNANLTGFVNLLDSAAAGGNGNGIGADDLAGIVAGSVGSIPVGNISPDHSPYGADMIFGYGKVTDSFRLSGLDLSLNWYPSNDWSFWAALSHIDKDEISVPNVDEEGVLNMNTPKNKLGGGMQYSGEGHGYGLSLRYQDSYNMDGSVYAGKVDAFYTLGVNASFDIDAAPGLKVTLTVDNITDQVHREAFQGALMGRWAALRLGYEF</sequence>
<keyword evidence="7" id="KW-0675">Receptor</keyword>
<protein>
    <recommendedName>
        <fullName evidence="12">TonB-dependent receptor plug domain-containing protein</fullName>
    </recommendedName>
</protein>
<dbReference type="PROSITE" id="PS52016">
    <property type="entry name" value="TONB_DEPENDENT_REC_3"/>
    <property type="match status" value="1"/>
</dbReference>
<evidence type="ECO:0000256" key="6">
    <source>
        <dbReference type="ARBA" id="ARBA00023136"/>
    </source>
</evidence>
<evidence type="ECO:0000313" key="11">
    <source>
        <dbReference type="EMBL" id="SUZ79356.1"/>
    </source>
</evidence>
<evidence type="ECO:0000256" key="8">
    <source>
        <dbReference type="ARBA" id="ARBA00023237"/>
    </source>
</evidence>
<dbReference type="InterPro" id="IPR000531">
    <property type="entry name" value="Beta-barrel_TonB"/>
</dbReference>
<evidence type="ECO:0000256" key="1">
    <source>
        <dbReference type="ARBA" id="ARBA00004571"/>
    </source>
</evidence>
<dbReference type="Gene3D" id="2.170.130.10">
    <property type="entry name" value="TonB-dependent receptor, plug domain"/>
    <property type="match status" value="1"/>
</dbReference>
<reference evidence="11" key="1">
    <citation type="submission" date="2018-05" db="EMBL/GenBank/DDBJ databases">
        <authorList>
            <person name="Lanie J.A."/>
            <person name="Ng W.-L."/>
            <person name="Kazmierczak K.M."/>
            <person name="Andrzejewski T.M."/>
            <person name="Davidsen T.M."/>
            <person name="Wayne K.J."/>
            <person name="Tettelin H."/>
            <person name="Glass J.I."/>
            <person name="Rusch D."/>
            <person name="Podicherti R."/>
            <person name="Tsui H.-C.T."/>
            <person name="Winkler M.E."/>
        </authorList>
    </citation>
    <scope>NUCLEOTIDE SEQUENCE</scope>
</reference>
<dbReference type="Pfam" id="PF13715">
    <property type="entry name" value="CarbopepD_reg_2"/>
    <property type="match status" value="1"/>
</dbReference>
<dbReference type="Pfam" id="PF07715">
    <property type="entry name" value="Plug"/>
    <property type="match status" value="1"/>
</dbReference>
<keyword evidence="4" id="KW-0732">Signal</keyword>
<name>A0A381QJ56_9ZZZZ</name>
<proteinExistence type="predicted"/>
<feature type="domain" description="TonB-dependent receptor plug" evidence="10">
    <location>
        <begin position="119"/>
        <end position="226"/>
    </location>
</feature>
<keyword evidence="6" id="KW-0472">Membrane</keyword>
<dbReference type="AlphaFoldDB" id="A0A381QJ56"/>
<evidence type="ECO:0000259" key="10">
    <source>
        <dbReference type="Pfam" id="PF07715"/>
    </source>
</evidence>
<dbReference type="EMBL" id="UINC01001383">
    <property type="protein sequence ID" value="SUZ79356.1"/>
    <property type="molecule type" value="Genomic_DNA"/>
</dbReference>
<dbReference type="PANTHER" id="PTHR30069:SF29">
    <property type="entry name" value="HEMOGLOBIN AND HEMOGLOBIN-HAPTOGLOBIN-BINDING PROTEIN 1-RELATED"/>
    <property type="match status" value="1"/>
</dbReference>
<accession>A0A381QJ56</accession>
<dbReference type="Gene3D" id="2.60.40.1120">
    <property type="entry name" value="Carboxypeptidase-like, regulatory domain"/>
    <property type="match status" value="1"/>
</dbReference>
<dbReference type="InterPro" id="IPR039426">
    <property type="entry name" value="TonB-dep_rcpt-like"/>
</dbReference>
<dbReference type="Pfam" id="PF00593">
    <property type="entry name" value="TonB_dep_Rec_b-barrel"/>
    <property type="match status" value="1"/>
</dbReference>
<dbReference type="GO" id="GO:0015344">
    <property type="term" value="F:siderophore uptake transmembrane transporter activity"/>
    <property type="evidence" value="ECO:0007669"/>
    <property type="project" value="TreeGrafter"/>
</dbReference>
<evidence type="ECO:0000256" key="4">
    <source>
        <dbReference type="ARBA" id="ARBA00022729"/>
    </source>
</evidence>
<dbReference type="InterPro" id="IPR012910">
    <property type="entry name" value="Plug_dom"/>
</dbReference>
<keyword evidence="3" id="KW-0812">Transmembrane</keyword>
<evidence type="ECO:0000256" key="2">
    <source>
        <dbReference type="ARBA" id="ARBA00022448"/>
    </source>
</evidence>
<dbReference type="InterPro" id="IPR008969">
    <property type="entry name" value="CarboxyPept-like_regulatory"/>
</dbReference>
<evidence type="ECO:0000256" key="3">
    <source>
        <dbReference type="ARBA" id="ARBA00022692"/>
    </source>
</evidence>